<accession>A0A3A1YNV3</accession>
<keyword evidence="4" id="KW-1185">Reference proteome</keyword>
<organism evidence="3 4">
    <name type="scientific">Psittacicella hinzii</name>
    <dbReference type="NCBI Taxonomy" id="2028575"/>
    <lineage>
        <taxon>Bacteria</taxon>
        <taxon>Pseudomonadati</taxon>
        <taxon>Pseudomonadota</taxon>
        <taxon>Gammaproteobacteria</taxon>
        <taxon>Pasteurellales</taxon>
        <taxon>Psittacicellaceae</taxon>
        <taxon>Psittacicella</taxon>
    </lineage>
</organism>
<dbReference type="EMBL" id="NRJG01000069">
    <property type="protein sequence ID" value="RIY37964.1"/>
    <property type="molecule type" value="Genomic_DNA"/>
</dbReference>
<name>A0A3A1YNV3_9GAMM</name>
<comment type="similarity">
    <text evidence="1">Belongs to the UPF0125 (RnfH) family.</text>
</comment>
<dbReference type="InterPro" id="IPR037021">
    <property type="entry name" value="RnfH_sf"/>
</dbReference>
<evidence type="ECO:0000256" key="1">
    <source>
        <dbReference type="ARBA" id="ARBA00010645"/>
    </source>
</evidence>
<gene>
    <name evidence="3" type="ORF">CKF58_04340</name>
</gene>
<dbReference type="InterPro" id="IPR016155">
    <property type="entry name" value="Mopterin_synth/thiamin_S_b"/>
</dbReference>
<comment type="caution">
    <text evidence="3">The sequence shown here is derived from an EMBL/GenBank/DDBJ whole genome shotgun (WGS) entry which is preliminary data.</text>
</comment>
<evidence type="ECO:0000256" key="2">
    <source>
        <dbReference type="SAM" id="MobiDB-lite"/>
    </source>
</evidence>
<dbReference type="Proteomes" id="UP000265916">
    <property type="component" value="Unassembled WGS sequence"/>
</dbReference>
<dbReference type="Pfam" id="PF03658">
    <property type="entry name" value="Ub-RnfH"/>
    <property type="match status" value="1"/>
</dbReference>
<proteinExistence type="inferred from homology"/>
<dbReference type="InterPro" id="IPR005346">
    <property type="entry name" value="RnfH"/>
</dbReference>
<feature type="compositionally biased region" description="Basic and acidic residues" evidence="2">
    <location>
        <begin position="80"/>
        <end position="90"/>
    </location>
</feature>
<dbReference type="AlphaFoldDB" id="A0A3A1YNV3"/>
<dbReference type="RefSeq" id="WP_119531345.1">
    <property type="nucleotide sequence ID" value="NZ_JBHSSP010000013.1"/>
</dbReference>
<feature type="region of interest" description="Disordered" evidence="2">
    <location>
        <begin position="75"/>
        <end position="103"/>
    </location>
</feature>
<evidence type="ECO:0000313" key="4">
    <source>
        <dbReference type="Proteomes" id="UP000265916"/>
    </source>
</evidence>
<evidence type="ECO:0000313" key="3">
    <source>
        <dbReference type="EMBL" id="RIY37964.1"/>
    </source>
</evidence>
<protein>
    <submittedName>
        <fullName evidence="3">Uncharacterized protein</fullName>
    </submittedName>
</protein>
<dbReference type="SUPFAM" id="SSF54285">
    <property type="entry name" value="MoaD/ThiS"/>
    <property type="match status" value="1"/>
</dbReference>
<reference evidence="3 4" key="1">
    <citation type="submission" date="2017-08" db="EMBL/GenBank/DDBJ databases">
        <title>Reclassification of Bisgaard taxon 37 and 44.</title>
        <authorList>
            <person name="Christensen H."/>
        </authorList>
    </citation>
    <scope>NUCLEOTIDE SEQUENCE [LARGE SCALE GENOMIC DNA]</scope>
    <source>
        <strain evidence="3 4">111</strain>
    </source>
</reference>
<feature type="compositionally biased region" description="Basic residues" evidence="2">
    <location>
        <begin position="94"/>
        <end position="103"/>
    </location>
</feature>
<dbReference type="Gene3D" id="3.10.20.280">
    <property type="entry name" value="RnfH-like"/>
    <property type="match status" value="1"/>
</dbReference>
<dbReference type="OrthoDB" id="5679099at2"/>
<sequence>MKKVELIYGHNPEQIYIWKGKYDEEQSITIEQVVDDSKVCLIYKLDKAQMSYAIFAEKAELDTLVQNGDRVSVLRNLQRRRNEPNRDKAVPHNPNRKSKKDAG</sequence>